<organism evidence="3 4">
    <name type="scientific">Sphaerisporangium flaviroseum</name>
    <dbReference type="NCBI Taxonomy" id="509199"/>
    <lineage>
        <taxon>Bacteria</taxon>
        <taxon>Bacillati</taxon>
        <taxon>Actinomycetota</taxon>
        <taxon>Actinomycetes</taxon>
        <taxon>Streptosporangiales</taxon>
        <taxon>Streptosporangiaceae</taxon>
        <taxon>Sphaerisporangium</taxon>
    </lineage>
</organism>
<evidence type="ECO:0000313" key="4">
    <source>
        <dbReference type="Proteomes" id="UP001500888"/>
    </source>
</evidence>
<comment type="caution">
    <text evidence="3">The sequence shown here is derived from an EMBL/GenBank/DDBJ whole genome shotgun (WGS) entry which is preliminary data.</text>
</comment>
<dbReference type="Proteomes" id="UP001500888">
    <property type="component" value="Unassembled WGS sequence"/>
</dbReference>
<evidence type="ECO:0000256" key="1">
    <source>
        <dbReference type="SAM" id="MobiDB-lite"/>
    </source>
</evidence>
<dbReference type="SUPFAM" id="SSF53649">
    <property type="entry name" value="Alkaline phosphatase-like"/>
    <property type="match status" value="1"/>
</dbReference>
<keyword evidence="2" id="KW-0812">Transmembrane</keyword>
<dbReference type="InterPro" id="IPR017850">
    <property type="entry name" value="Alkaline_phosphatase_core_sf"/>
</dbReference>
<evidence type="ECO:0000313" key="3">
    <source>
        <dbReference type="EMBL" id="GAA3794719.1"/>
    </source>
</evidence>
<keyword evidence="2" id="KW-1133">Transmembrane helix</keyword>
<feature type="transmembrane region" description="Helical" evidence="2">
    <location>
        <begin position="76"/>
        <end position="94"/>
    </location>
</feature>
<feature type="transmembrane region" description="Helical" evidence="2">
    <location>
        <begin position="106"/>
        <end position="124"/>
    </location>
</feature>
<keyword evidence="4" id="KW-1185">Reference proteome</keyword>
<gene>
    <name evidence="3" type="ORF">GCM10022226_12590</name>
</gene>
<feature type="transmembrane region" description="Helical" evidence="2">
    <location>
        <begin position="221"/>
        <end position="244"/>
    </location>
</feature>
<feature type="transmembrane region" description="Helical" evidence="2">
    <location>
        <begin position="186"/>
        <end position="209"/>
    </location>
</feature>
<proteinExistence type="predicted"/>
<protein>
    <recommendedName>
        <fullName evidence="5">Sulfatase</fullName>
    </recommendedName>
</protein>
<sequence>MSFFTSLQRRSTRGRTTAEDGLTTHDHPEHKPDEEAAADHAGGPRDVEAAGPDVGRSREAAAAGDAGGGLRGRRLVAARVTTVLACLLVLFTLIAPDEVSRLTPAAFVRIPVEGLLGVALVLILPARPRRVVATLAGVALGLLTIVKIVDVGFFTVLDRPFNPVFDWTFVGAAAEFVTESIGRAGAIGALVATAALAVAVLLLMTLSVLRLTSLVVRHNTTAGGAIAVLGIAWVVCTVLGAQLVPGMPVAAHAYDHSLQVRAALQDRKTFAAESAVDAFRDTPGEDLLTALRGKDVIVSFVESYGRDAVEDPEFAPQVGAVLDAGNRRLRAAGFAAQSAFLTSPTSGGGSWLAHSTLLSGLWVDNQQRYSTLLASDRLTLNGAFRRAKWRTVGVMPGNTRDWPEGAFFGYDRVYDARNLGYRGPRFNWGTMPDQYTLSSFERLERAKRDRAPVMAEMPLVSSHAPWVPTPRLIDWGDVGDGSVFGPMATAGDSPEAVWRDPARVRAAYRGSIEYSLNSLITYVETYGDDDLVLVFLGDHQPAPIITGQGADRDVPITIVARDRAVLDRISGWGWQDGLKPGPQAPIWRMDAFRDRFLTAFGPQPHSSR</sequence>
<reference evidence="4" key="1">
    <citation type="journal article" date="2019" name="Int. J. Syst. Evol. Microbiol.">
        <title>The Global Catalogue of Microorganisms (GCM) 10K type strain sequencing project: providing services to taxonomists for standard genome sequencing and annotation.</title>
        <authorList>
            <consortium name="The Broad Institute Genomics Platform"/>
            <consortium name="The Broad Institute Genome Sequencing Center for Infectious Disease"/>
            <person name="Wu L."/>
            <person name="Ma J."/>
        </authorList>
    </citation>
    <scope>NUCLEOTIDE SEQUENCE [LARGE SCALE GENOMIC DNA]</scope>
    <source>
        <strain evidence="4">JCM 16908</strain>
    </source>
</reference>
<accession>A0ABP7HL61</accession>
<dbReference type="Gene3D" id="3.40.720.10">
    <property type="entry name" value="Alkaline Phosphatase, subunit A"/>
    <property type="match status" value="1"/>
</dbReference>
<dbReference type="EMBL" id="BAAAZR010000001">
    <property type="protein sequence ID" value="GAA3794719.1"/>
    <property type="molecule type" value="Genomic_DNA"/>
</dbReference>
<evidence type="ECO:0000256" key="2">
    <source>
        <dbReference type="SAM" id="Phobius"/>
    </source>
</evidence>
<feature type="compositionally biased region" description="Basic and acidic residues" evidence="1">
    <location>
        <begin position="16"/>
        <end position="48"/>
    </location>
</feature>
<keyword evidence="2" id="KW-0472">Membrane</keyword>
<feature type="region of interest" description="Disordered" evidence="1">
    <location>
        <begin position="1"/>
        <end position="68"/>
    </location>
</feature>
<name>A0ABP7HL61_9ACTN</name>
<feature type="transmembrane region" description="Helical" evidence="2">
    <location>
        <begin position="131"/>
        <end position="157"/>
    </location>
</feature>
<evidence type="ECO:0008006" key="5">
    <source>
        <dbReference type="Google" id="ProtNLM"/>
    </source>
</evidence>